<dbReference type="Pfam" id="PF06568">
    <property type="entry name" value="YjiS-like"/>
    <property type="match status" value="1"/>
</dbReference>
<feature type="domain" description="YjiS-like" evidence="1">
    <location>
        <begin position="22"/>
        <end position="57"/>
    </location>
</feature>
<dbReference type="EMBL" id="LAZR01000110">
    <property type="protein sequence ID" value="KKN90446.1"/>
    <property type="molecule type" value="Genomic_DNA"/>
</dbReference>
<proteinExistence type="predicted"/>
<evidence type="ECO:0000313" key="2">
    <source>
        <dbReference type="EMBL" id="KKN90446.1"/>
    </source>
</evidence>
<accession>A0A0F9WVM8</accession>
<comment type="caution">
    <text evidence="2">The sequence shown here is derived from an EMBL/GenBank/DDBJ whole genome shotgun (WGS) entry which is preliminary data.</text>
</comment>
<evidence type="ECO:0000259" key="1">
    <source>
        <dbReference type="Pfam" id="PF06568"/>
    </source>
</evidence>
<sequence>MSTTTVNAPSRIGRIAQAYTAIRRSFQARKVQRETYRTLSSLSDRELNDIGIYRGDIPGISRETGGMYL</sequence>
<dbReference type="AlphaFoldDB" id="A0A0F9WVM8"/>
<reference evidence="2" key="1">
    <citation type="journal article" date="2015" name="Nature">
        <title>Complex archaea that bridge the gap between prokaryotes and eukaryotes.</title>
        <authorList>
            <person name="Spang A."/>
            <person name="Saw J.H."/>
            <person name="Jorgensen S.L."/>
            <person name="Zaremba-Niedzwiedzka K."/>
            <person name="Martijn J."/>
            <person name="Lind A.E."/>
            <person name="van Eijk R."/>
            <person name="Schleper C."/>
            <person name="Guy L."/>
            <person name="Ettema T.J."/>
        </authorList>
    </citation>
    <scope>NUCLEOTIDE SEQUENCE</scope>
</reference>
<dbReference type="InterPro" id="IPR009506">
    <property type="entry name" value="YjiS-like"/>
</dbReference>
<gene>
    <name evidence="2" type="ORF">LCGC14_0228150</name>
</gene>
<name>A0A0F9WVM8_9ZZZZ</name>
<organism evidence="2">
    <name type="scientific">marine sediment metagenome</name>
    <dbReference type="NCBI Taxonomy" id="412755"/>
    <lineage>
        <taxon>unclassified sequences</taxon>
        <taxon>metagenomes</taxon>
        <taxon>ecological metagenomes</taxon>
    </lineage>
</organism>
<protein>
    <recommendedName>
        <fullName evidence="1">YjiS-like domain-containing protein</fullName>
    </recommendedName>
</protein>